<organism evidence="2">
    <name type="scientific">Tanacetum cinerariifolium</name>
    <name type="common">Dalmatian daisy</name>
    <name type="synonym">Chrysanthemum cinerariifolium</name>
    <dbReference type="NCBI Taxonomy" id="118510"/>
    <lineage>
        <taxon>Eukaryota</taxon>
        <taxon>Viridiplantae</taxon>
        <taxon>Streptophyta</taxon>
        <taxon>Embryophyta</taxon>
        <taxon>Tracheophyta</taxon>
        <taxon>Spermatophyta</taxon>
        <taxon>Magnoliopsida</taxon>
        <taxon>eudicotyledons</taxon>
        <taxon>Gunneridae</taxon>
        <taxon>Pentapetalae</taxon>
        <taxon>asterids</taxon>
        <taxon>campanulids</taxon>
        <taxon>Asterales</taxon>
        <taxon>Asteraceae</taxon>
        <taxon>Asteroideae</taxon>
        <taxon>Anthemideae</taxon>
        <taxon>Anthemidinae</taxon>
        <taxon>Tanacetum</taxon>
    </lineage>
</organism>
<sequence>MIQLSLDEELSQMLYAEELAKETASQEHEKYNLEKALELQRKVWDQVHTFVPKDSKIKSEVMKRYRFHLQQESSKKQKLDQQTNEEEEEVKAQVDNDQEVEEMKLYMRIVPDEDIA</sequence>
<dbReference type="EMBL" id="BKCJ011059415">
    <property type="protein sequence ID" value="GFC77074.1"/>
    <property type="molecule type" value="Genomic_DNA"/>
</dbReference>
<gene>
    <name evidence="2" type="ORF">Tci_849044</name>
</gene>
<comment type="caution">
    <text evidence="2">The sequence shown here is derived from an EMBL/GenBank/DDBJ whole genome shotgun (WGS) entry which is preliminary data.</text>
</comment>
<protein>
    <submittedName>
        <fullName evidence="2">Uncharacterized protein</fullName>
    </submittedName>
</protein>
<feature type="region of interest" description="Disordered" evidence="1">
    <location>
        <begin position="72"/>
        <end position="97"/>
    </location>
</feature>
<dbReference type="AlphaFoldDB" id="A0A699R1B9"/>
<evidence type="ECO:0000256" key="1">
    <source>
        <dbReference type="SAM" id="MobiDB-lite"/>
    </source>
</evidence>
<reference evidence="2" key="1">
    <citation type="journal article" date="2019" name="Sci. Rep.">
        <title>Draft genome of Tanacetum cinerariifolium, the natural source of mosquito coil.</title>
        <authorList>
            <person name="Yamashiro T."/>
            <person name="Shiraishi A."/>
            <person name="Satake H."/>
            <person name="Nakayama K."/>
        </authorList>
    </citation>
    <scope>NUCLEOTIDE SEQUENCE</scope>
</reference>
<evidence type="ECO:0000313" key="2">
    <source>
        <dbReference type="EMBL" id="GFC77074.1"/>
    </source>
</evidence>
<feature type="non-terminal residue" evidence="2">
    <location>
        <position position="116"/>
    </location>
</feature>
<proteinExistence type="predicted"/>
<name>A0A699R1B9_TANCI</name>
<accession>A0A699R1B9</accession>